<dbReference type="PANTHER" id="PTHR11085:SF4">
    <property type="entry name" value="NAD-DEPENDENT PROTEIN DEACYLASE"/>
    <property type="match status" value="1"/>
</dbReference>
<dbReference type="EC" id="2.3.1.286" evidence="1"/>
<name>A0A368UTE2_9BACT</name>
<dbReference type="GO" id="GO:0070403">
    <property type="term" value="F:NAD+ binding"/>
    <property type="evidence" value="ECO:0007669"/>
    <property type="project" value="InterPro"/>
</dbReference>
<dbReference type="Gene3D" id="3.30.1600.10">
    <property type="entry name" value="SIR2/SIRT2 'Small Domain"/>
    <property type="match status" value="1"/>
</dbReference>
<comment type="caution">
    <text evidence="4">Lacks conserved residue(s) required for the propagation of feature annotation.</text>
</comment>
<dbReference type="PANTHER" id="PTHR11085">
    <property type="entry name" value="NAD-DEPENDENT PROTEIN DEACYLASE SIRTUIN-5, MITOCHONDRIAL-RELATED"/>
    <property type="match status" value="1"/>
</dbReference>
<dbReference type="Pfam" id="PF02146">
    <property type="entry name" value="SIR2"/>
    <property type="match status" value="1"/>
</dbReference>
<dbReference type="SUPFAM" id="SSF52467">
    <property type="entry name" value="DHS-like NAD/FAD-binding domain"/>
    <property type="match status" value="1"/>
</dbReference>
<dbReference type="InterPro" id="IPR026590">
    <property type="entry name" value="Ssirtuin_cat_dom"/>
</dbReference>
<reference evidence="6 7" key="1">
    <citation type="submission" date="2018-07" db="EMBL/GenBank/DDBJ databases">
        <title>Freshwater and sediment microbial communities from various areas in North America, analyzing microbe dynamics in response to fracking.</title>
        <authorList>
            <person name="Lamendella R."/>
        </authorList>
    </citation>
    <scope>NUCLEOTIDE SEQUENCE [LARGE SCALE GENOMIC DNA]</scope>
    <source>
        <strain evidence="6 7">160A</strain>
    </source>
</reference>
<dbReference type="GO" id="GO:0017136">
    <property type="term" value="F:histone deacetylase activity, NAD-dependent"/>
    <property type="evidence" value="ECO:0007669"/>
    <property type="project" value="TreeGrafter"/>
</dbReference>
<dbReference type="Proteomes" id="UP000252733">
    <property type="component" value="Unassembled WGS sequence"/>
</dbReference>
<dbReference type="Gene3D" id="3.40.50.1220">
    <property type="entry name" value="TPP-binding domain"/>
    <property type="match status" value="1"/>
</dbReference>
<dbReference type="GO" id="GO:0036055">
    <property type="term" value="F:protein-succinyllysine desuccinylase activity"/>
    <property type="evidence" value="ECO:0007669"/>
    <property type="project" value="InterPro"/>
</dbReference>
<sequence length="239" mass="26579">MCAQIITSAMTKKLVVLSGSGISAESGIQTFRDMGGLWEQYDITEVASPQAWEGNRQLVLDFYNQRRRQLFQCIPNSAHYALAELENHFKINIITQNVDDLHERAGSTNVLHLHGELKKVRSTIDPSLVYELDHWELKEGDICEKGSQLRPHIVWFGEPVEAIKEAAEIASTADIFLVIGTSLSVYPAAGLIDFVPPEVPVFIIDPGSLAYTSSTNIEVIKEKATKGMEILKDRLKSLA</sequence>
<feature type="domain" description="Deacetylase sirtuin-type" evidence="5">
    <location>
        <begin position="1"/>
        <end position="238"/>
    </location>
</feature>
<evidence type="ECO:0000256" key="2">
    <source>
        <dbReference type="ARBA" id="ARBA00022679"/>
    </source>
</evidence>
<dbReference type="AlphaFoldDB" id="A0A368UTE2"/>
<organism evidence="6 7">
    <name type="scientific">Marinilabilia salmonicolor</name>
    <dbReference type="NCBI Taxonomy" id="989"/>
    <lineage>
        <taxon>Bacteria</taxon>
        <taxon>Pseudomonadati</taxon>
        <taxon>Bacteroidota</taxon>
        <taxon>Bacteroidia</taxon>
        <taxon>Marinilabiliales</taxon>
        <taxon>Marinilabiliaceae</taxon>
        <taxon>Marinilabilia</taxon>
    </lineage>
</organism>
<accession>A0A368UTE2</accession>
<evidence type="ECO:0000256" key="3">
    <source>
        <dbReference type="ARBA" id="ARBA00023027"/>
    </source>
</evidence>
<proteinExistence type="predicted"/>
<dbReference type="InterPro" id="IPR050134">
    <property type="entry name" value="NAD-dep_sirtuin_deacylases"/>
</dbReference>
<dbReference type="EMBL" id="QPIZ01000016">
    <property type="protein sequence ID" value="RCW31973.1"/>
    <property type="molecule type" value="Genomic_DNA"/>
</dbReference>
<evidence type="ECO:0000259" key="5">
    <source>
        <dbReference type="PROSITE" id="PS50305"/>
    </source>
</evidence>
<dbReference type="PROSITE" id="PS50305">
    <property type="entry name" value="SIRTUIN"/>
    <property type="match status" value="1"/>
</dbReference>
<gene>
    <name evidence="6" type="ORF">DFO77_11640</name>
</gene>
<comment type="caution">
    <text evidence="6">The sequence shown here is derived from an EMBL/GenBank/DDBJ whole genome shotgun (WGS) entry which is preliminary data.</text>
</comment>
<dbReference type="GO" id="GO:0036054">
    <property type="term" value="F:protein-malonyllysine demalonylase activity"/>
    <property type="evidence" value="ECO:0007669"/>
    <property type="project" value="InterPro"/>
</dbReference>
<dbReference type="InterPro" id="IPR027546">
    <property type="entry name" value="Sirtuin_class_III"/>
</dbReference>
<dbReference type="InterPro" id="IPR029035">
    <property type="entry name" value="DHS-like_NAD/FAD-binding_dom"/>
</dbReference>
<protein>
    <recommendedName>
        <fullName evidence="1">protein acetyllysine N-acetyltransferase</fullName>
        <ecNumber evidence="1">2.3.1.286</ecNumber>
    </recommendedName>
</protein>
<keyword evidence="7" id="KW-1185">Reference proteome</keyword>
<evidence type="ECO:0000256" key="1">
    <source>
        <dbReference type="ARBA" id="ARBA00012928"/>
    </source>
</evidence>
<evidence type="ECO:0000313" key="6">
    <source>
        <dbReference type="EMBL" id="RCW31973.1"/>
    </source>
</evidence>
<dbReference type="InterPro" id="IPR003000">
    <property type="entry name" value="Sirtuin"/>
</dbReference>
<evidence type="ECO:0000256" key="4">
    <source>
        <dbReference type="PROSITE-ProRule" id="PRU00236"/>
    </source>
</evidence>
<keyword evidence="2" id="KW-0808">Transferase</keyword>
<keyword evidence="3" id="KW-0520">NAD</keyword>
<dbReference type="InterPro" id="IPR026591">
    <property type="entry name" value="Sirtuin_cat_small_dom_sf"/>
</dbReference>
<dbReference type="CDD" id="cd01412">
    <property type="entry name" value="SIRT5_Af1_CobB"/>
    <property type="match status" value="1"/>
</dbReference>
<evidence type="ECO:0000313" key="7">
    <source>
        <dbReference type="Proteomes" id="UP000252733"/>
    </source>
</evidence>